<name>A0A367XFC5_9PROT</name>
<dbReference type="EMBL" id="JPWH01000004">
    <property type="protein sequence ID" value="RCK52358.1"/>
    <property type="molecule type" value="Genomic_DNA"/>
</dbReference>
<evidence type="ECO:0000259" key="3">
    <source>
        <dbReference type="PROSITE" id="PS51168"/>
    </source>
</evidence>
<dbReference type="EC" id="5.4.99.5" evidence="1"/>
<feature type="domain" description="Chorismate mutase" evidence="3">
    <location>
        <begin position="12"/>
        <end position="102"/>
    </location>
</feature>
<dbReference type="Pfam" id="PF01817">
    <property type="entry name" value="CM_2"/>
    <property type="match status" value="1"/>
</dbReference>
<organism evidence="4 5">
    <name type="scientific">Thalassospira profundimaris</name>
    <dbReference type="NCBI Taxonomy" id="502049"/>
    <lineage>
        <taxon>Bacteria</taxon>
        <taxon>Pseudomonadati</taxon>
        <taxon>Pseudomonadota</taxon>
        <taxon>Alphaproteobacteria</taxon>
        <taxon>Rhodospirillales</taxon>
        <taxon>Thalassospiraceae</taxon>
        <taxon>Thalassospira</taxon>
    </lineage>
</organism>
<dbReference type="AlphaFoldDB" id="A0A367XFC5"/>
<keyword evidence="2" id="KW-0413">Isomerase</keyword>
<comment type="caution">
    <text evidence="4">The sequence shown here is derived from an EMBL/GenBank/DDBJ whole genome shotgun (WGS) entry which is preliminary data.</text>
</comment>
<dbReference type="PANTHER" id="PTHR38041">
    <property type="entry name" value="CHORISMATE MUTASE"/>
    <property type="match status" value="1"/>
</dbReference>
<dbReference type="GO" id="GO:0009697">
    <property type="term" value="P:salicylic acid biosynthetic process"/>
    <property type="evidence" value="ECO:0007669"/>
    <property type="project" value="TreeGrafter"/>
</dbReference>
<gene>
    <name evidence="4" type="ORF">TH25_07620</name>
</gene>
<dbReference type="Gene3D" id="1.20.59.10">
    <property type="entry name" value="Chorismate mutase"/>
    <property type="match status" value="1"/>
</dbReference>
<dbReference type="GO" id="GO:0046417">
    <property type="term" value="P:chorismate metabolic process"/>
    <property type="evidence" value="ECO:0007669"/>
    <property type="project" value="InterPro"/>
</dbReference>
<dbReference type="InterPro" id="IPR051331">
    <property type="entry name" value="Chorismate_mutase-related"/>
</dbReference>
<sequence>MPTERGCRVMKAVPCETMQEVRDNVDRLDRVLVGLLAERLGYIEQAARIKQSRDAVRDEDRIEDVIAKVKAQCKIDGLDENIAERLWRFMMEDYIAHEFVKWDEIRKDG</sequence>
<protein>
    <recommendedName>
        <fullName evidence="1">chorismate mutase</fullName>
        <ecNumber evidence="1">5.4.99.5</ecNumber>
    </recommendedName>
</protein>
<reference evidence="4 5" key="1">
    <citation type="submission" date="2014-07" db="EMBL/GenBank/DDBJ databases">
        <title>Draft genome sequence of Thalassospira profundimaris S25-3-2.</title>
        <authorList>
            <person name="Lai Q."/>
            <person name="Shao Z."/>
        </authorList>
    </citation>
    <scope>NUCLEOTIDE SEQUENCE [LARGE SCALE GENOMIC DNA]</scope>
    <source>
        <strain evidence="4 5">S25-3-2</strain>
    </source>
</reference>
<proteinExistence type="predicted"/>
<dbReference type="InterPro" id="IPR036263">
    <property type="entry name" value="Chorismate_II_sf"/>
</dbReference>
<evidence type="ECO:0000313" key="4">
    <source>
        <dbReference type="EMBL" id="RCK52358.1"/>
    </source>
</evidence>
<evidence type="ECO:0000256" key="1">
    <source>
        <dbReference type="ARBA" id="ARBA00012404"/>
    </source>
</evidence>
<dbReference type="PANTHER" id="PTHR38041:SF1">
    <property type="entry name" value="CHORISMATE MUTASE"/>
    <property type="match status" value="1"/>
</dbReference>
<dbReference type="Proteomes" id="UP000252517">
    <property type="component" value="Unassembled WGS sequence"/>
</dbReference>
<evidence type="ECO:0000256" key="2">
    <source>
        <dbReference type="ARBA" id="ARBA00023235"/>
    </source>
</evidence>
<dbReference type="InterPro" id="IPR002701">
    <property type="entry name" value="CM_II_prokaryot"/>
</dbReference>
<dbReference type="PROSITE" id="PS51168">
    <property type="entry name" value="CHORISMATE_MUT_2"/>
    <property type="match status" value="1"/>
</dbReference>
<accession>A0A367XFC5</accession>
<dbReference type="SUPFAM" id="SSF48600">
    <property type="entry name" value="Chorismate mutase II"/>
    <property type="match status" value="1"/>
</dbReference>
<dbReference type="SMART" id="SM00830">
    <property type="entry name" value="CM_2"/>
    <property type="match status" value="1"/>
</dbReference>
<dbReference type="GO" id="GO:0004106">
    <property type="term" value="F:chorismate mutase activity"/>
    <property type="evidence" value="ECO:0007669"/>
    <property type="project" value="UniProtKB-EC"/>
</dbReference>
<evidence type="ECO:0000313" key="5">
    <source>
        <dbReference type="Proteomes" id="UP000252517"/>
    </source>
</evidence>
<dbReference type="InterPro" id="IPR036979">
    <property type="entry name" value="CM_dom_sf"/>
</dbReference>